<dbReference type="GO" id="GO:0009228">
    <property type="term" value="P:thiamine biosynthetic process"/>
    <property type="evidence" value="ECO:0007669"/>
    <property type="project" value="TreeGrafter"/>
</dbReference>
<feature type="signal peptide" evidence="1">
    <location>
        <begin position="1"/>
        <end position="20"/>
    </location>
</feature>
<dbReference type="AlphaFoldDB" id="A0A7J7H6Y2"/>
<evidence type="ECO:0000259" key="2">
    <source>
        <dbReference type="Pfam" id="PF08543"/>
    </source>
</evidence>
<dbReference type="SUPFAM" id="SSF53613">
    <property type="entry name" value="Ribokinase-like"/>
    <property type="match status" value="1"/>
</dbReference>
<feature type="chain" id="PRO_5029725816" description="Pyridoxamine kinase/Phosphomethylpyrimidine kinase domain-containing protein" evidence="1">
    <location>
        <begin position="21"/>
        <end position="250"/>
    </location>
</feature>
<dbReference type="InterPro" id="IPR029056">
    <property type="entry name" value="Ribokinase-like"/>
</dbReference>
<dbReference type="Pfam" id="PF08543">
    <property type="entry name" value="Phos_pyr_kin"/>
    <property type="match status" value="1"/>
</dbReference>
<evidence type="ECO:0000256" key="1">
    <source>
        <dbReference type="SAM" id="SignalP"/>
    </source>
</evidence>
<protein>
    <recommendedName>
        <fullName evidence="2">Pyridoxamine kinase/Phosphomethylpyrimidine kinase domain-containing protein</fullName>
    </recommendedName>
</protein>
<dbReference type="EMBL" id="JACBKZ010000006">
    <property type="protein sequence ID" value="KAF5948275.1"/>
    <property type="molecule type" value="Genomic_DNA"/>
</dbReference>
<reference evidence="3 4" key="2">
    <citation type="submission" date="2020-07" db="EMBL/GenBank/DDBJ databases">
        <title>Genome assembly of wild tea tree DASZ reveals pedigree and selection history of tea varieties.</title>
        <authorList>
            <person name="Zhang W."/>
        </authorList>
    </citation>
    <scope>NUCLEOTIDE SEQUENCE [LARGE SCALE GENOMIC DNA]</scope>
    <source>
        <strain evidence="4">cv. G240</strain>
        <tissue evidence="3">Leaf</tissue>
    </source>
</reference>
<proteinExistence type="predicted"/>
<accession>A0A7J7H6Y2</accession>
<gene>
    <name evidence="3" type="ORF">HYC85_014232</name>
</gene>
<dbReference type="GO" id="GO:0008902">
    <property type="term" value="F:hydroxymethylpyrimidine kinase activity"/>
    <property type="evidence" value="ECO:0007669"/>
    <property type="project" value="TreeGrafter"/>
</dbReference>
<keyword evidence="1" id="KW-0732">Signal</keyword>
<keyword evidence="4" id="KW-1185">Reference proteome</keyword>
<name>A0A7J7H6Y2_CAMSI</name>
<feature type="domain" description="Pyridoxamine kinase/Phosphomethylpyrimidine kinase" evidence="2">
    <location>
        <begin position="102"/>
        <end position="211"/>
    </location>
</feature>
<dbReference type="InterPro" id="IPR013749">
    <property type="entry name" value="PM/HMP-P_kinase-1"/>
</dbReference>
<dbReference type="Proteomes" id="UP000593564">
    <property type="component" value="Unassembled WGS sequence"/>
</dbReference>
<organism evidence="3 4">
    <name type="scientific">Camellia sinensis</name>
    <name type="common">Tea plant</name>
    <name type="synonym">Thea sinensis</name>
    <dbReference type="NCBI Taxonomy" id="4442"/>
    <lineage>
        <taxon>Eukaryota</taxon>
        <taxon>Viridiplantae</taxon>
        <taxon>Streptophyta</taxon>
        <taxon>Embryophyta</taxon>
        <taxon>Tracheophyta</taxon>
        <taxon>Spermatophyta</taxon>
        <taxon>Magnoliopsida</taxon>
        <taxon>eudicotyledons</taxon>
        <taxon>Gunneridae</taxon>
        <taxon>Pentapetalae</taxon>
        <taxon>asterids</taxon>
        <taxon>Ericales</taxon>
        <taxon>Theaceae</taxon>
        <taxon>Camellia</taxon>
    </lineage>
</organism>
<dbReference type="PANTHER" id="PTHR20858">
    <property type="entry name" value="PHOSPHOMETHYLPYRIMIDINE KINASE"/>
    <property type="match status" value="1"/>
</dbReference>
<dbReference type="Gene3D" id="3.40.1190.20">
    <property type="match status" value="1"/>
</dbReference>
<dbReference type="PANTHER" id="PTHR20858:SF17">
    <property type="entry name" value="HYDROXYMETHYLPYRIMIDINE_PHOSPHOMETHYLPYRIMIDINE KINASE THI20-RELATED"/>
    <property type="match status" value="1"/>
</dbReference>
<comment type="caution">
    <text evidence="3">The sequence shown here is derived from an EMBL/GenBank/DDBJ whole genome shotgun (WGS) entry which is preliminary data.</text>
</comment>
<dbReference type="GO" id="GO:0009507">
    <property type="term" value="C:chloroplast"/>
    <property type="evidence" value="ECO:0007669"/>
    <property type="project" value="TreeGrafter"/>
</dbReference>
<evidence type="ECO:0000313" key="3">
    <source>
        <dbReference type="EMBL" id="KAF5948275.1"/>
    </source>
</evidence>
<dbReference type="GO" id="GO:0008972">
    <property type="term" value="F:phosphomethylpyrimidine kinase activity"/>
    <property type="evidence" value="ECO:0007669"/>
    <property type="project" value="TreeGrafter"/>
</dbReference>
<reference evidence="4" key="1">
    <citation type="journal article" date="2020" name="Nat. Commun.">
        <title>Genome assembly of wild tea tree DASZ reveals pedigree and selection history of tea varieties.</title>
        <authorList>
            <person name="Zhang W."/>
            <person name="Zhang Y."/>
            <person name="Qiu H."/>
            <person name="Guo Y."/>
            <person name="Wan H."/>
            <person name="Zhang X."/>
            <person name="Scossa F."/>
            <person name="Alseekh S."/>
            <person name="Zhang Q."/>
            <person name="Wang P."/>
            <person name="Xu L."/>
            <person name="Schmidt M.H."/>
            <person name="Jia X."/>
            <person name="Li D."/>
            <person name="Zhu A."/>
            <person name="Guo F."/>
            <person name="Chen W."/>
            <person name="Ni D."/>
            <person name="Usadel B."/>
            <person name="Fernie A.R."/>
            <person name="Wen W."/>
        </authorList>
    </citation>
    <scope>NUCLEOTIDE SEQUENCE [LARGE SCALE GENOMIC DNA]</scope>
    <source>
        <strain evidence="4">cv. G240</strain>
    </source>
</reference>
<sequence length="250" mass="27317">MKRCFLSVFVFFDNLFLLFCEHFDSINTSAFASNGFQGEAKSAQLIGQAIANNPAFITPRKIEAAREIAHTISNSANKVFLTSDELLLNLQETNLGTSTGQKEYLFPMADIVTPNLKEASALLGGVQLETVDDMRSAAKSIHDMGPRNVLVKGGDLASSLDAIDIFFDGDNLYELRSPRIRTRNTHGTGCTLASCIAAELAKGSLMLSAVKVVHVVKSDSRLANNDLPVDIQRLRCRALCYSKRTSTCYT</sequence>
<evidence type="ECO:0000313" key="4">
    <source>
        <dbReference type="Proteomes" id="UP000593564"/>
    </source>
</evidence>